<reference evidence="2" key="1">
    <citation type="journal article" date="2021" name="bioRxiv">
        <title>Whole Genome Assembly and Annotation of Northern Wild Rice, Zizania palustris L., Supports a Whole Genome Duplication in the Zizania Genus.</title>
        <authorList>
            <person name="Haas M."/>
            <person name="Kono T."/>
            <person name="Macchietto M."/>
            <person name="Millas R."/>
            <person name="McGilp L."/>
            <person name="Shao M."/>
            <person name="Duquette J."/>
            <person name="Hirsch C.N."/>
            <person name="Kimball J."/>
        </authorList>
    </citation>
    <scope>NUCLEOTIDE SEQUENCE</scope>
    <source>
        <tissue evidence="2">Fresh leaf tissue</tissue>
    </source>
</reference>
<name>A0A8J5S4D2_ZIZPA</name>
<accession>A0A8J5S4D2</accession>
<evidence type="ECO:0000256" key="1">
    <source>
        <dbReference type="SAM" id="MobiDB-lite"/>
    </source>
</evidence>
<evidence type="ECO:0000313" key="2">
    <source>
        <dbReference type="EMBL" id="KAG8068111.1"/>
    </source>
</evidence>
<gene>
    <name evidence="2" type="ORF">GUJ93_ZPchr0005g15389</name>
</gene>
<proteinExistence type="predicted"/>
<reference evidence="2" key="2">
    <citation type="submission" date="2021-02" db="EMBL/GenBank/DDBJ databases">
        <authorList>
            <person name="Kimball J.A."/>
            <person name="Haas M.W."/>
            <person name="Macchietto M."/>
            <person name="Kono T."/>
            <person name="Duquette J."/>
            <person name="Shao M."/>
        </authorList>
    </citation>
    <scope>NUCLEOTIDE SEQUENCE</scope>
    <source>
        <tissue evidence="2">Fresh leaf tissue</tissue>
    </source>
</reference>
<sequence length="78" mass="7710">MRQPSPSPSSGPAMGNIGVARSRHGGHDDAPVPAGIYLRGDIAGRFPVALPRAAADAASMLHEDAAEQLGPAAAAGVA</sequence>
<dbReference type="Proteomes" id="UP000729402">
    <property type="component" value="Unassembled WGS sequence"/>
</dbReference>
<protein>
    <submittedName>
        <fullName evidence="2">Uncharacterized protein</fullName>
    </submittedName>
</protein>
<keyword evidence="3" id="KW-1185">Reference proteome</keyword>
<comment type="caution">
    <text evidence="2">The sequence shown here is derived from an EMBL/GenBank/DDBJ whole genome shotgun (WGS) entry which is preliminary data.</text>
</comment>
<organism evidence="2 3">
    <name type="scientific">Zizania palustris</name>
    <name type="common">Northern wild rice</name>
    <dbReference type="NCBI Taxonomy" id="103762"/>
    <lineage>
        <taxon>Eukaryota</taxon>
        <taxon>Viridiplantae</taxon>
        <taxon>Streptophyta</taxon>
        <taxon>Embryophyta</taxon>
        <taxon>Tracheophyta</taxon>
        <taxon>Spermatophyta</taxon>
        <taxon>Magnoliopsida</taxon>
        <taxon>Liliopsida</taxon>
        <taxon>Poales</taxon>
        <taxon>Poaceae</taxon>
        <taxon>BOP clade</taxon>
        <taxon>Oryzoideae</taxon>
        <taxon>Oryzeae</taxon>
        <taxon>Zizaniinae</taxon>
        <taxon>Zizania</taxon>
    </lineage>
</organism>
<feature type="region of interest" description="Disordered" evidence="1">
    <location>
        <begin position="1"/>
        <end position="31"/>
    </location>
</feature>
<evidence type="ECO:0000313" key="3">
    <source>
        <dbReference type="Proteomes" id="UP000729402"/>
    </source>
</evidence>
<dbReference type="AlphaFoldDB" id="A0A8J5S4D2"/>
<dbReference type="EMBL" id="JAAALK010000284">
    <property type="protein sequence ID" value="KAG8068111.1"/>
    <property type="molecule type" value="Genomic_DNA"/>
</dbReference>